<evidence type="ECO:0000259" key="3">
    <source>
        <dbReference type="Pfam" id="PF00089"/>
    </source>
</evidence>
<evidence type="ECO:0000313" key="4">
    <source>
        <dbReference type="EMBL" id="VDD85637.1"/>
    </source>
</evidence>
<dbReference type="InterPro" id="IPR043504">
    <property type="entry name" value="Peptidase_S1_PA_chymotrypsin"/>
</dbReference>
<gene>
    <name evidence="4" type="ORF">EVEC_LOCUS780</name>
</gene>
<dbReference type="AlphaFoldDB" id="A0A0N4UUJ8"/>
<dbReference type="SUPFAM" id="SSF50494">
    <property type="entry name" value="Trypsin-like serine proteases"/>
    <property type="match status" value="1"/>
</dbReference>
<feature type="compositionally biased region" description="Basic and acidic residues" evidence="1">
    <location>
        <begin position="255"/>
        <end position="272"/>
    </location>
</feature>
<dbReference type="WBParaSite" id="EVEC_0000107201-mRNA-1">
    <property type="protein sequence ID" value="EVEC_0000107201-mRNA-1"/>
    <property type="gene ID" value="EVEC_0000107201"/>
</dbReference>
<feature type="region of interest" description="Disordered" evidence="1">
    <location>
        <begin position="247"/>
        <end position="272"/>
    </location>
</feature>
<dbReference type="InterPro" id="IPR001254">
    <property type="entry name" value="Trypsin_dom"/>
</dbReference>
<feature type="domain" description="Peptidase S1" evidence="3">
    <location>
        <begin position="47"/>
        <end position="125"/>
    </location>
</feature>
<dbReference type="GO" id="GO:0004252">
    <property type="term" value="F:serine-type endopeptidase activity"/>
    <property type="evidence" value="ECO:0007669"/>
    <property type="project" value="InterPro"/>
</dbReference>
<reference evidence="6" key="1">
    <citation type="submission" date="2017-02" db="UniProtKB">
        <authorList>
            <consortium name="WormBaseParasite"/>
        </authorList>
    </citation>
    <scope>IDENTIFICATION</scope>
</reference>
<name>A0A0N4UUJ8_ENTVE</name>
<dbReference type="Proteomes" id="UP000274131">
    <property type="component" value="Unassembled WGS sequence"/>
</dbReference>
<organism evidence="6">
    <name type="scientific">Enterobius vermicularis</name>
    <name type="common">Human pinworm</name>
    <dbReference type="NCBI Taxonomy" id="51028"/>
    <lineage>
        <taxon>Eukaryota</taxon>
        <taxon>Metazoa</taxon>
        <taxon>Ecdysozoa</taxon>
        <taxon>Nematoda</taxon>
        <taxon>Chromadorea</taxon>
        <taxon>Rhabditida</taxon>
        <taxon>Spirurina</taxon>
        <taxon>Oxyuridomorpha</taxon>
        <taxon>Oxyuroidea</taxon>
        <taxon>Oxyuridae</taxon>
        <taxon>Enterobius</taxon>
    </lineage>
</organism>
<keyword evidence="5" id="KW-1185">Reference proteome</keyword>
<evidence type="ECO:0000256" key="2">
    <source>
        <dbReference type="SAM" id="SignalP"/>
    </source>
</evidence>
<dbReference type="Gene3D" id="2.40.10.10">
    <property type="entry name" value="Trypsin-like serine proteases"/>
    <property type="match status" value="1"/>
</dbReference>
<evidence type="ECO:0000313" key="5">
    <source>
        <dbReference type="Proteomes" id="UP000274131"/>
    </source>
</evidence>
<proteinExistence type="predicted"/>
<sequence length="323" mass="35880">MVYFILLHLFIFSAFSTVVQALVGGVEEDWKRNAYLVRVYSWKDSGSKMANVCAGTMITPKVVLTPAHCIAEAGIPASQLLVAVPERRLVDSVNDNQKALAFETVTFEAVIGKLTKSWALLKIRGLNPNLVCSQSQTAPKGIVRLNLQPTLLDKSMVPIKKADIIKMDCYMIGFGGGVISFKDLEPVQKVKVTDLQTGEYGLLRAKLSNTARELDMGTPLFCKHEKLGDIQIGYLMVGKRDREPTKLTENTTLSEKTKPNKDEKAKDLKENSKAQSYSSMYQELLFYTIPTKKAFFEALEELDLGGLISAYQLCEFLRPPSGL</sequence>
<dbReference type="EMBL" id="UXUI01007137">
    <property type="protein sequence ID" value="VDD85637.1"/>
    <property type="molecule type" value="Genomic_DNA"/>
</dbReference>
<dbReference type="STRING" id="51028.A0A0N4UUJ8"/>
<feature type="chain" id="PRO_5043122426" evidence="2">
    <location>
        <begin position="22"/>
        <end position="323"/>
    </location>
</feature>
<evidence type="ECO:0000256" key="1">
    <source>
        <dbReference type="SAM" id="MobiDB-lite"/>
    </source>
</evidence>
<accession>A0A0N4UUJ8</accession>
<evidence type="ECO:0000313" key="6">
    <source>
        <dbReference type="WBParaSite" id="EVEC_0000107201-mRNA-1"/>
    </source>
</evidence>
<dbReference type="Pfam" id="PF00089">
    <property type="entry name" value="Trypsin"/>
    <property type="match status" value="1"/>
</dbReference>
<feature type="signal peptide" evidence="2">
    <location>
        <begin position="1"/>
        <end position="21"/>
    </location>
</feature>
<dbReference type="OrthoDB" id="5858510at2759"/>
<keyword evidence="2" id="KW-0732">Signal</keyword>
<dbReference type="InterPro" id="IPR009003">
    <property type="entry name" value="Peptidase_S1_PA"/>
</dbReference>
<reference evidence="4 5" key="2">
    <citation type="submission" date="2018-10" db="EMBL/GenBank/DDBJ databases">
        <authorList>
            <consortium name="Pathogen Informatics"/>
        </authorList>
    </citation>
    <scope>NUCLEOTIDE SEQUENCE [LARGE SCALE GENOMIC DNA]</scope>
</reference>
<dbReference type="GO" id="GO:0006508">
    <property type="term" value="P:proteolysis"/>
    <property type="evidence" value="ECO:0007669"/>
    <property type="project" value="InterPro"/>
</dbReference>
<protein>
    <submittedName>
        <fullName evidence="6">Peptidase S1 domain-containing protein</fullName>
    </submittedName>
</protein>